<keyword evidence="3" id="KW-1185">Reference proteome</keyword>
<feature type="signal peptide" evidence="1">
    <location>
        <begin position="1"/>
        <end position="24"/>
    </location>
</feature>
<evidence type="ECO:0000313" key="2">
    <source>
        <dbReference type="EMBL" id="CAG8499851.1"/>
    </source>
</evidence>
<evidence type="ECO:0000313" key="3">
    <source>
        <dbReference type="Proteomes" id="UP000789759"/>
    </source>
</evidence>
<keyword evidence="1" id="KW-0732">Signal</keyword>
<evidence type="ECO:0000256" key="1">
    <source>
        <dbReference type="SAM" id="SignalP"/>
    </source>
</evidence>
<gene>
    <name evidence="2" type="ORF">CPELLU_LOCUS2394</name>
</gene>
<organism evidence="2 3">
    <name type="scientific">Cetraspora pellucida</name>
    <dbReference type="NCBI Taxonomy" id="1433469"/>
    <lineage>
        <taxon>Eukaryota</taxon>
        <taxon>Fungi</taxon>
        <taxon>Fungi incertae sedis</taxon>
        <taxon>Mucoromycota</taxon>
        <taxon>Glomeromycotina</taxon>
        <taxon>Glomeromycetes</taxon>
        <taxon>Diversisporales</taxon>
        <taxon>Gigasporaceae</taxon>
        <taxon>Cetraspora</taxon>
    </lineage>
</organism>
<protein>
    <submittedName>
        <fullName evidence="2">7334_t:CDS:1</fullName>
    </submittedName>
</protein>
<name>A0A9N8ZLF9_9GLOM</name>
<dbReference type="AlphaFoldDB" id="A0A9N8ZLF9"/>
<sequence>MASFKKIFISLIFIISFLSHFTAAGLIRRSNDCGSALKNFCKSLIEKGKIECACDEFELYLNGDCCNNSQLNTIRSLLTSLEKLDVCDKEEPADEYPDITTELKAACKKL</sequence>
<reference evidence="2" key="1">
    <citation type="submission" date="2021-06" db="EMBL/GenBank/DDBJ databases">
        <authorList>
            <person name="Kallberg Y."/>
            <person name="Tangrot J."/>
            <person name="Rosling A."/>
        </authorList>
    </citation>
    <scope>NUCLEOTIDE SEQUENCE</scope>
    <source>
        <strain evidence="2">FL966</strain>
    </source>
</reference>
<dbReference type="Proteomes" id="UP000789759">
    <property type="component" value="Unassembled WGS sequence"/>
</dbReference>
<comment type="caution">
    <text evidence="2">The sequence shown here is derived from an EMBL/GenBank/DDBJ whole genome shotgun (WGS) entry which is preliminary data.</text>
</comment>
<proteinExistence type="predicted"/>
<accession>A0A9N8ZLF9</accession>
<feature type="chain" id="PRO_5040225211" evidence="1">
    <location>
        <begin position="25"/>
        <end position="110"/>
    </location>
</feature>
<dbReference type="EMBL" id="CAJVQA010001025">
    <property type="protein sequence ID" value="CAG8499851.1"/>
    <property type="molecule type" value="Genomic_DNA"/>
</dbReference>